<evidence type="ECO:0000256" key="8">
    <source>
        <dbReference type="ARBA" id="ARBA00023065"/>
    </source>
</evidence>
<keyword evidence="10" id="KW-0998">Cell outer membrane</keyword>
<keyword evidence="7" id="KW-0408">Iron</keyword>
<evidence type="ECO:0000256" key="3">
    <source>
        <dbReference type="ARBA" id="ARBA00022452"/>
    </source>
</evidence>
<dbReference type="Gene3D" id="2.40.170.20">
    <property type="entry name" value="TonB-dependent receptor, beta-barrel domain"/>
    <property type="match status" value="1"/>
</dbReference>
<dbReference type="PANTHER" id="PTHR32552:SF68">
    <property type="entry name" value="FERRICHROME OUTER MEMBRANE TRANSPORTER_PHAGE RECEPTOR"/>
    <property type="match status" value="1"/>
</dbReference>
<keyword evidence="2" id="KW-0813">Transport</keyword>
<evidence type="ECO:0000256" key="7">
    <source>
        <dbReference type="ARBA" id="ARBA00023004"/>
    </source>
</evidence>
<evidence type="ECO:0008006" key="13">
    <source>
        <dbReference type="Google" id="ProtNLM"/>
    </source>
</evidence>
<protein>
    <recommendedName>
        <fullName evidence="13">TonB-dependent receptor</fullName>
    </recommendedName>
</protein>
<keyword evidence="12" id="KW-1185">Reference proteome</keyword>
<evidence type="ECO:0000256" key="10">
    <source>
        <dbReference type="ARBA" id="ARBA00023237"/>
    </source>
</evidence>
<dbReference type="EMBL" id="JAKWBL010000002">
    <property type="protein sequence ID" value="MCH5598569.1"/>
    <property type="molecule type" value="Genomic_DNA"/>
</dbReference>
<evidence type="ECO:0000256" key="9">
    <source>
        <dbReference type="ARBA" id="ARBA00023136"/>
    </source>
</evidence>
<dbReference type="PANTHER" id="PTHR32552">
    <property type="entry name" value="FERRICHROME IRON RECEPTOR-RELATED"/>
    <property type="match status" value="1"/>
</dbReference>
<sequence>MLDLDGKLSKDGKLLYRLNLSAQNKKSHRDYEYNNRYAMAPVLSYQINDNTKITAEYTYQYAKMTDVGSYYVFAPGTEYATLPRNFTMTAPGLEPTKITDQTFLINFEHQISNDWKLTAQAMHSKYRHQGTSSWPSIVNPDGTLQRGISIWDAASDITMGQLFINGNVRTGKITHRILGGIDAGSKDYMADWGQYFVIDSANGGEFNPADPNYGVPSNGFPIWDRTTPLEARSVQAGGLMGQRYAAVYVQDELGFFENKLRLTLAGRYTDLSQHSWGDPAVKAKKLRHVLV</sequence>
<evidence type="ECO:0000256" key="5">
    <source>
        <dbReference type="ARBA" id="ARBA00022692"/>
    </source>
</evidence>
<evidence type="ECO:0000256" key="6">
    <source>
        <dbReference type="ARBA" id="ARBA00022729"/>
    </source>
</evidence>
<evidence type="ECO:0000256" key="4">
    <source>
        <dbReference type="ARBA" id="ARBA00022496"/>
    </source>
</evidence>
<keyword evidence="8" id="KW-0406">Ion transport</keyword>
<evidence type="ECO:0000256" key="2">
    <source>
        <dbReference type="ARBA" id="ARBA00022448"/>
    </source>
</evidence>
<comment type="subcellular location">
    <subcellularLocation>
        <location evidence="1">Cell outer membrane</location>
        <topology evidence="1">Multi-pass membrane protein</topology>
    </subcellularLocation>
</comment>
<keyword evidence="3" id="KW-1134">Transmembrane beta strand</keyword>
<dbReference type="InterPro" id="IPR036942">
    <property type="entry name" value="Beta-barrel_TonB_sf"/>
</dbReference>
<evidence type="ECO:0000313" key="11">
    <source>
        <dbReference type="EMBL" id="MCH5598569.1"/>
    </source>
</evidence>
<proteinExistence type="predicted"/>
<evidence type="ECO:0000313" key="12">
    <source>
        <dbReference type="Proteomes" id="UP001202248"/>
    </source>
</evidence>
<dbReference type="Proteomes" id="UP001202248">
    <property type="component" value="Unassembled WGS sequence"/>
</dbReference>
<keyword evidence="5" id="KW-0812">Transmembrane</keyword>
<keyword evidence="9" id="KW-0472">Membrane</keyword>
<organism evidence="11 12">
    <name type="scientific">Niabella ginsengisoli</name>
    <dbReference type="NCBI Taxonomy" id="522298"/>
    <lineage>
        <taxon>Bacteria</taxon>
        <taxon>Pseudomonadati</taxon>
        <taxon>Bacteroidota</taxon>
        <taxon>Chitinophagia</taxon>
        <taxon>Chitinophagales</taxon>
        <taxon>Chitinophagaceae</taxon>
        <taxon>Niabella</taxon>
    </lineage>
</organism>
<reference evidence="11 12" key="1">
    <citation type="submission" date="2022-02" db="EMBL/GenBank/DDBJ databases">
        <authorList>
            <person name="Min J."/>
        </authorList>
    </citation>
    <scope>NUCLEOTIDE SEQUENCE [LARGE SCALE GENOMIC DNA]</scope>
    <source>
        <strain evidence="11 12">GR10-1</strain>
    </source>
</reference>
<dbReference type="RefSeq" id="WP_240830235.1">
    <property type="nucleotide sequence ID" value="NZ_JAKWBL010000002.1"/>
</dbReference>
<accession>A0ABS9SJN0</accession>
<name>A0ABS9SJN0_9BACT</name>
<gene>
    <name evidence="11" type="ORF">MKP09_11945</name>
</gene>
<evidence type="ECO:0000256" key="1">
    <source>
        <dbReference type="ARBA" id="ARBA00004571"/>
    </source>
</evidence>
<keyword evidence="6" id="KW-0732">Signal</keyword>
<comment type="caution">
    <text evidence="11">The sequence shown here is derived from an EMBL/GenBank/DDBJ whole genome shotgun (WGS) entry which is preliminary data.</text>
</comment>
<dbReference type="InterPro" id="IPR039426">
    <property type="entry name" value="TonB-dep_rcpt-like"/>
</dbReference>
<dbReference type="SUPFAM" id="SSF56935">
    <property type="entry name" value="Porins"/>
    <property type="match status" value="1"/>
</dbReference>
<keyword evidence="4" id="KW-0410">Iron transport</keyword>